<gene>
    <name evidence="1" type="ORF">C683_0656</name>
</gene>
<evidence type="ECO:0000313" key="1">
    <source>
        <dbReference type="EMBL" id="EKU27325.1"/>
    </source>
</evidence>
<dbReference type="Proteomes" id="UP000016057">
    <property type="component" value="Unassembled WGS sequence"/>
</dbReference>
<name>K8Z8V4_9ENTE</name>
<keyword evidence="2" id="KW-1185">Reference proteome</keyword>
<protein>
    <submittedName>
        <fullName evidence="1">Uncharacterized protein</fullName>
    </submittedName>
</protein>
<reference evidence="1 2" key="1">
    <citation type="journal article" date="2013" name="Genome Announc.">
        <title>Draft Genome Sequence of Catellicoccus marimammalium, a Novel Species Commonly Found in Gull Feces.</title>
        <authorList>
            <person name="Weigand M.R."/>
            <person name="Ryu H."/>
            <person name="Bozcek L."/>
            <person name="Konstantinidis K.T."/>
            <person name="Santo Domingo J.W."/>
        </authorList>
    </citation>
    <scope>NUCLEOTIDE SEQUENCE [LARGE SCALE GENOMIC DNA]</scope>
    <source>
        <strain evidence="1 2">M35/04/3</strain>
    </source>
</reference>
<organism evidence="1 2">
    <name type="scientific">Catellicoccus marimammalium M35/04/3</name>
    <dbReference type="NCBI Taxonomy" id="1234409"/>
    <lineage>
        <taxon>Bacteria</taxon>
        <taxon>Bacillati</taxon>
        <taxon>Bacillota</taxon>
        <taxon>Bacilli</taxon>
        <taxon>Lactobacillales</taxon>
        <taxon>Enterococcaceae</taxon>
        <taxon>Catellicoccus</taxon>
    </lineage>
</organism>
<sequence>MGGVALSCFSTAEASSNSLVTVTKDQAVCYTNQKLTKKVKLKKEKVYQLVGNKKLKGQSYYLISEGNFKGYILPTQVTTLKAQKENQFVVASKNTTSWKDLNQTNKKLTIKKDSIYKVKYAYRLGNGQVYYSIYQNDAKENMKWKGYIASKDIHLLKKEKVSVEKEYQKAADYPIYVAVNKAQCNNDLYGNHKNQTLKKDQTVFVRCIYRVNQQKSYYSVSDENHWLGYVQGKDLSSKISSKQKKELEKLVHDYQEISSKIPAESLNKKDTKQVISFVHSTQKVLKDKHASATAGYYWNFTLGNALNQWRLNTSGDENMIQYAKKYVESAPESRKEQVKEAIKKAEVALKQYATVPHYKEYQKAMQALSFQIQ</sequence>
<dbReference type="AlphaFoldDB" id="K8Z8V4"/>
<comment type="caution">
    <text evidence="1">The sequence shown here is derived from an EMBL/GenBank/DDBJ whole genome shotgun (WGS) entry which is preliminary data.</text>
</comment>
<evidence type="ECO:0000313" key="2">
    <source>
        <dbReference type="Proteomes" id="UP000016057"/>
    </source>
</evidence>
<accession>K8Z8V4</accession>
<proteinExistence type="predicted"/>
<dbReference type="EMBL" id="AMYT01000017">
    <property type="protein sequence ID" value="EKU27325.1"/>
    <property type="molecule type" value="Genomic_DNA"/>
</dbReference>